<dbReference type="InterPro" id="IPR016181">
    <property type="entry name" value="Acyl_CoA_acyltransferase"/>
</dbReference>
<organism evidence="2 3">
    <name type="scientific">Amycolatopsis dendrobii</name>
    <dbReference type="NCBI Taxonomy" id="2760662"/>
    <lineage>
        <taxon>Bacteria</taxon>
        <taxon>Bacillati</taxon>
        <taxon>Actinomycetota</taxon>
        <taxon>Actinomycetes</taxon>
        <taxon>Pseudonocardiales</taxon>
        <taxon>Pseudonocardiaceae</taxon>
        <taxon>Amycolatopsis</taxon>
    </lineage>
</organism>
<gene>
    <name evidence="2" type="ORF">H4281_41130</name>
</gene>
<dbReference type="AlphaFoldDB" id="A0A7W3W665"/>
<dbReference type="PROSITE" id="PS51186">
    <property type="entry name" value="GNAT"/>
    <property type="match status" value="1"/>
</dbReference>
<keyword evidence="2" id="KW-0808">Transferase</keyword>
<dbReference type="InterPro" id="IPR051531">
    <property type="entry name" value="N-acetyltransferase"/>
</dbReference>
<dbReference type="PANTHER" id="PTHR43792">
    <property type="entry name" value="GNAT FAMILY, PUTATIVE (AFU_ORTHOLOGUE AFUA_3G00765)-RELATED-RELATED"/>
    <property type="match status" value="1"/>
</dbReference>
<dbReference type="Gene3D" id="3.40.630.30">
    <property type="match status" value="1"/>
</dbReference>
<dbReference type="Proteomes" id="UP000526734">
    <property type="component" value="Unassembled WGS sequence"/>
</dbReference>
<sequence>MAAAENPADAVPPWLVSGRDEILRTPRLRLTTWLPEDLDDLAALHADPEVMRHMTTGPQTREATRERLERFIAEHRTRGWSKWRVEGASGFLGRAGFGIAHRSGHREVGYLLARAAWGAGLATELTQALRRWHEEHPEPALAPELRAYVLPGNAASRRVLEKAEFRMVSEEDCQLVFESSGSCRR</sequence>
<accession>A0A7W3W665</accession>
<feature type="domain" description="N-acetyltransferase" evidence="1">
    <location>
        <begin position="28"/>
        <end position="185"/>
    </location>
</feature>
<comment type="caution">
    <text evidence="2">The sequence shown here is derived from an EMBL/GenBank/DDBJ whole genome shotgun (WGS) entry which is preliminary data.</text>
</comment>
<evidence type="ECO:0000259" key="1">
    <source>
        <dbReference type="PROSITE" id="PS51186"/>
    </source>
</evidence>
<dbReference type="GO" id="GO:0016747">
    <property type="term" value="F:acyltransferase activity, transferring groups other than amino-acyl groups"/>
    <property type="evidence" value="ECO:0007669"/>
    <property type="project" value="InterPro"/>
</dbReference>
<dbReference type="Pfam" id="PF13302">
    <property type="entry name" value="Acetyltransf_3"/>
    <property type="match status" value="1"/>
</dbReference>
<dbReference type="PANTHER" id="PTHR43792:SF1">
    <property type="entry name" value="N-ACETYLTRANSFERASE DOMAIN-CONTAINING PROTEIN"/>
    <property type="match status" value="1"/>
</dbReference>
<reference evidence="2 3" key="1">
    <citation type="submission" date="2020-08" db="EMBL/GenBank/DDBJ databases">
        <title>Amycolatopsis sp. nov. DR6-1 isolated from Dendrobium heterocarpum.</title>
        <authorList>
            <person name="Tedsree N."/>
            <person name="Kuncharoen N."/>
            <person name="Likhitwitayawuid K."/>
            <person name="Tanasupawat S."/>
        </authorList>
    </citation>
    <scope>NUCLEOTIDE SEQUENCE [LARGE SCALE GENOMIC DNA]</scope>
    <source>
        <strain evidence="2 3">DR6-1</strain>
    </source>
</reference>
<keyword evidence="3" id="KW-1185">Reference proteome</keyword>
<evidence type="ECO:0000313" key="3">
    <source>
        <dbReference type="Proteomes" id="UP000526734"/>
    </source>
</evidence>
<protein>
    <submittedName>
        <fullName evidence="2">GNAT family N-acetyltransferase</fullName>
    </submittedName>
</protein>
<name>A0A7W3W665_9PSEU</name>
<dbReference type="SUPFAM" id="SSF55729">
    <property type="entry name" value="Acyl-CoA N-acyltransferases (Nat)"/>
    <property type="match status" value="1"/>
</dbReference>
<evidence type="ECO:0000313" key="2">
    <source>
        <dbReference type="EMBL" id="MBB1159586.1"/>
    </source>
</evidence>
<proteinExistence type="predicted"/>
<dbReference type="EMBL" id="JACGZW010000020">
    <property type="protein sequence ID" value="MBB1159586.1"/>
    <property type="molecule type" value="Genomic_DNA"/>
</dbReference>
<dbReference type="InterPro" id="IPR000182">
    <property type="entry name" value="GNAT_dom"/>
</dbReference>